<accession>A0A087TBS2</accession>
<keyword evidence="1" id="KW-0472">Membrane</keyword>
<dbReference type="AlphaFoldDB" id="A0A087TBS2"/>
<proteinExistence type="predicted"/>
<dbReference type="OMA" id="TCLATYT"/>
<protein>
    <submittedName>
        <fullName evidence="2">Uncharacterized protein</fullName>
    </submittedName>
</protein>
<evidence type="ECO:0000313" key="2">
    <source>
        <dbReference type="EMBL" id="KFM62561.1"/>
    </source>
</evidence>
<dbReference type="OrthoDB" id="6425309at2759"/>
<feature type="transmembrane region" description="Helical" evidence="1">
    <location>
        <begin position="89"/>
        <end position="107"/>
    </location>
</feature>
<keyword evidence="3" id="KW-1185">Reference proteome</keyword>
<keyword evidence="1" id="KW-1133">Transmembrane helix</keyword>
<feature type="transmembrane region" description="Helical" evidence="1">
    <location>
        <begin position="50"/>
        <end position="69"/>
    </location>
</feature>
<evidence type="ECO:0000313" key="3">
    <source>
        <dbReference type="Proteomes" id="UP000054359"/>
    </source>
</evidence>
<feature type="transmembrane region" description="Helical" evidence="1">
    <location>
        <begin position="14"/>
        <end position="38"/>
    </location>
</feature>
<dbReference type="EMBL" id="KK114493">
    <property type="protein sequence ID" value="KFM62561.1"/>
    <property type="molecule type" value="Genomic_DNA"/>
</dbReference>
<sequence>MAYIRDRFLRRQKVCLVVSVFLLILGLLQLSLGVLFSLKSHNRKCHKVKHMLVGVYLVVAGISGIVSYCPRRVHNPSKISRATGSRGSVAVFVIFCALVSAVVILDNNALNCVSSHNTSSHEESTSVFAILGLVEVTAMHLGHLLSALCIGLACPDLHSNKNGWSNKSEKLLNSNVKHKSAKQALHLPEARTHIQEAAGTGDKVTVVSLPETDGIVYAVPEEQYVIRRGEATYMAP</sequence>
<reference evidence="2 3" key="1">
    <citation type="submission" date="2013-11" db="EMBL/GenBank/DDBJ databases">
        <title>Genome sequencing of Stegodyphus mimosarum.</title>
        <authorList>
            <person name="Bechsgaard J."/>
        </authorList>
    </citation>
    <scope>NUCLEOTIDE SEQUENCE [LARGE SCALE GENOMIC DNA]</scope>
</reference>
<name>A0A087TBS2_STEMI</name>
<keyword evidence="1" id="KW-0812">Transmembrane</keyword>
<organism evidence="2 3">
    <name type="scientific">Stegodyphus mimosarum</name>
    <name type="common">African social velvet spider</name>
    <dbReference type="NCBI Taxonomy" id="407821"/>
    <lineage>
        <taxon>Eukaryota</taxon>
        <taxon>Metazoa</taxon>
        <taxon>Ecdysozoa</taxon>
        <taxon>Arthropoda</taxon>
        <taxon>Chelicerata</taxon>
        <taxon>Arachnida</taxon>
        <taxon>Araneae</taxon>
        <taxon>Araneomorphae</taxon>
        <taxon>Entelegynae</taxon>
        <taxon>Eresoidea</taxon>
        <taxon>Eresidae</taxon>
        <taxon>Stegodyphus</taxon>
    </lineage>
</organism>
<feature type="non-terminal residue" evidence="2">
    <location>
        <position position="236"/>
    </location>
</feature>
<gene>
    <name evidence="2" type="ORF">X975_19611</name>
</gene>
<evidence type="ECO:0000256" key="1">
    <source>
        <dbReference type="SAM" id="Phobius"/>
    </source>
</evidence>
<dbReference type="Proteomes" id="UP000054359">
    <property type="component" value="Unassembled WGS sequence"/>
</dbReference>